<evidence type="ECO:0000256" key="1">
    <source>
        <dbReference type="PIRNR" id="PIRNR012702"/>
    </source>
</evidence>
<sequence>MTDIRSIQGENYVVDLDRRARRGACSSLSGGPAMKIFSAGLGTETNTFAPMPTSLASFQDRDYYPAGTHPDSVTFAGAPLYVARQRGREAGWTLAEGLVTSAQPGGTTTRAAYETLRDQILADLRAAMPVDMVLLGLHGAMVADGYDDCEGDILRHVREIVGPDVVVGAELDPHAHLSPLMVEQATVLVLFKEYPHTDIRERAEDLLALCLDAQAGRTRPVAALIDCDMIVPMHTTREPAQGFVSRIKALEGRDGILSISAAQGFATGDVPEMGTKVLVYADGDASAAQALARRLADELIGMREQLMVPYRSVDQALDEALAFGDGPVVLADRPDNPGSGAPGDATFVLSRMLERGVTNAALGPMWDPVSARIAFDAGPGAVLDLRIGGKVGPLSGDPLDLRCTVKAIQADMIMTGLSGAPAAMGDCALVETQGIEIVLTSLRNQAINMDLFTQLGCDLSSRKIVVVKSAQHFHASFSKVARHIIYVGGKGVATPDWKTLTYRNIRLPKWPL</sequence>
<dbReference type="PIRSF" id="PIRSF012702">
    <property type="entry name" value="UCP012702"/>
    <property type="match status" value="1"/>
</dbReference>
<feature type="domain" description="Microcystin LR degradation protein MlrC C-terminal" evidence="2">
    <location>
        <begin position="330"/>
        <end position="504"/>
    </location>
</feature>
<dbReference type="GO" id="GO:0006508">
    <property type="term" value="P:proteolysis"/>
    <property type="evidence" value="ECO:0007669"/>
    <property type="project" value="UniProtKB-KW"/>
</dbReference>
<comment type="caution">
    <text evidence="4">The sequence shown here is derived from an EMBL/GenBank/DDBJ whole genome shotgun (WGS) entry which is preliminary data.</text>
</comment>
<dbReference type="InterPro" id="IPR010799">
    <property type="entry name" value="MlrC_C"/>
</dbReference>
<dbReference type="Pfam" id="PF07364">
    <property type="entry name" value="DUF1485"/>
    <property type="match status" value="1"/>
</dbReference>
<accession>A0AAD2KJF8</accession>
<comment type="function">
    <text evidence="1">Involved in peptidolytic degradation of cyclic heptapeptide hepatotoxin microcystin (MC).</text>
</comment>
<evidence type="ECO:0000259" key="3">
    <source>
        <dbReference type="Pfam" id="PF07364"/>
    </source>
</evidence>
<comment type="similarity">
    <text evidence="1">Belongs to the peptidase M81 family.</text>
</comment>
<dbReference type="AlphaFoldDB" id="A0AAD2KJF8"/>
<evidence type="ECO:0000259" key="2">
    <source>
        <dbReference type="Pfam" id="PF07171"/>
    </source>
</evidence>
<reference evidence="4 5" key="1">
    <citation type="submission" date="2015-09" db="EMBL/GenBank/DDBJ databases">
        <authorList>
            <consortium name="Pathogen Informatics"/>
        </authorList>
    </citation>
    <scope>NUCLEOTIDE SEQUENCE [LARGE SCALE GENOMIC DNA]</scope>
    <source>
        <strain evidence="4 5">2789STDY5608625</strain>
    </source>
</reference>
<protein>
    <recommendedName>
        <fullName evidence="1">Microcystinase C</fullName>
        <shortName evidence="1">MlrC</shortName>
    </recommendedName>
</protein>
<dbReference type="GO" id="GO:0008237">
    <property type="term" value="F:metallopeptidase activity"/>
    <property type="evidence" value="ECO:0007669"/>
    <property type="project" value="UniProtKB-KW"/>
</dbReference>
<proteinExistence type="inferred from homology"/>
<dbReference type="InterPro" id="IPR015995">
    <property type="entry name" value="MlrC_N"/>
</dbReference>
<dbReference type="Proteomes" id="UP000044098">
    <property type="component" value="Unassembled WGS sequence"/>
</dbReference>
<dbReference type="InterPro" id="IPR009197">
    <property type="entry name" value="MlrC"/>
</dbReference>
<keyword evidence="1" id="KW-0378">Hydrolase</keyword>
<name>A0AAD2KJF8_ACHAE</name>
<feature type="domain" description="Microcystin LR degradation protein MlrC N-terminal" evidence="3">
    <location>
        <begin position="35"/>
        <end position="321"/>
    </location>
</feature>
<keyword evidence="1" id="KW-0482">Metalloprotease</keyword>
<evidence type="ECO:0000313" key="4">
    <source>
        <dbReference type="EMBL" id="CUI72898.1"/>
    </source>
</evidence>
<keyword evidence="1" id="KW-0645">Protease</keyword>
<comment type="cofactor">
    <cofactor evidence="1">
        <name>Zn(2+)</name>
        <dbReference type="ChEBI" id="CHEBI:29105"/>
    </cofactor>
    <text evidence="1">Binds 1 zinc ion per subunit.</text>
</comment>
<evidence type="ECO:0000313" key="5">
    <source>
        <dbReference type="Proteomes" id="UP000044098"/>
    </source>
</evidence>
<dbReference type="GO" id="GO:0046872">
    <property type="term" value="F:metal ion binding"/>
    <property type="evidence" value="ECO:0007669"/>
    <property type="project" value="UniProtKB-KW"/>
</dbReference>
<dbReference type="Pfam" id="PF07171">
    <property type="entry name" value="MlrC_C"/>
    <property type="match status" value="1"/>
</dbReference>
<gene>
    <name evidence="4" type="ORF">ERS370000_01440</name>
</gene>
<organism evidence="4 5">
    <name type="scientific">Achromobacter aegrifaciens</name>
    <dbReference type="NCBI Taxonomy" id="1287736"/>
    <lineage>
        <taxon>Bacteria</taxon>
        <taxon>Pseudomonadati</taxon>
        <taxon>Pseudomonadota</taxon>
        <taxon>Betaproteobacteria</taxon>
        <taxon>Burkholderiales</taxon>
        <taxon>Alcaligenaceae</taxon>
        <taxon>Achromobacter</taxon>
    </lineage>
</organism>
<keyword evidence="1" id="KW-0479">Metal-binding</keyword>
<dbReference type="EMBL" id="CYTK01000002">
    <property type="protein sequence ID" value="CUI72898.1"/>
    <property type="molecule type" value="Genomic_DNA"/>
</dbReference>